<dbReference type="OrthoDB" id="7357458at2"/>
<proteinExistence type="predicted"/>
<evidence type="ECO:0008006" key="3">
    <source>
        <dbReference type="Google" id="ProtNLM"/>
    </source>
</evidence>
<evidence type="ECO:0000313" key="1">
    <source>
        <dbReference type="EMBL" id="KJV09119.1"/>
    </source>
</evidence>
<dbReference type="EMBL" id="LAJY01000355">
    <property type="protein sequence ID" value="KJV09119.1"/>
    <property type="molecule type" value="Genomic_DNA"/>
</dbReference>
<organism evidence="1 2">
    <name type="scientific">Elstera litoralis</name>
    <dbReference type="NCBI Taxonomy" id="552518"/>
    <lineage>
        <taxon>Bacteria</taxon>
        <taxon>Pseudomonadati</taxon>
        <taxon>Pseudomonadota</taxon>
        <taxon>Alphaproteobacteria</taxon>
        <taxon>Rhodospirillales</taxon>
        <taxon>Rhodospirillaceae</taxon>
        <taxon>Elstera</taxon>
    </lineage>
</organism>
<comment type="caution">
    <text evidence="1">The sequence shown here is derived from an EMBL/GenBank/DDBJ whole genome shotgun (WGS) entry which is preliminary data.</text>
</comment>
<evidence type="ECO:0000313" key="2">
    <source>
        <dbReference type="Proteomes" id="UP000033774"/>
    </source>
</evidence>
<sequence>MGSGQGWGVFGPAQAASFDCAKAKAPIEILICTTPAVNALDDRLKLALDAAVNRAGDGRAALLADHKRWLAEFPKTCGVTAPPVSLPVVNCVSAAYEQHLAQLAPTAPAAIAPVAPAQPIPGPAVTLDQAQLPASGTQSTYFSVRGAGADHRAR</sequence>
<keyword evidence="2" id="KW-1185">Reference proteome</keyword>
<gene>
    <name evidence="1" type="ORF">VZ95_13465</name>
</gene>
<protein>
    <recommendedName>
        <fullName evidence="3">Lysozyme inhibitor LprI N-terminal domain-containing protein</fullName>
    </recommendedName>
</protein>
<reference evidence="1 2" key="1">
    <citation type="submission" date="2015-03" db="EMBL/GenBank/DDBJ databases">
        <title>Draft genome sequence of Elstera litoralis.</title>
        <authorList>
            <person name="Rahalkar M.C."/>
            <person name="Dhakephalkar P.K."/>
            <person name="Pore S.D."/>
            <person name="Arora P."/>
            <person name="Kapse N.G."/>
            <person name="Pandit P.S."/>
        </authorList>
    </citation>
    <scope>NUCLEOTIDE SEQUENCE [LARGE SCALE GENOMIC DNA]</scope>
    <source>
        <strain evidence="1 2">Dia-1</strain>
    </source>
</reference>
<name>A0A0F3IU52_9PROT</name>
<dbReference type="Proteomes" id="UP000033774">
    <property type="component" value="Unassembled WGS sequence"/>
</dbReference>
<dbReference type="RefSeq" id="WP_045776307.1">
    <property type="nucleotide sequence ID" value="NZ_LAJY01000355.1"/>
</dbReference>
<accession>A0A0F3IU52</accession>
<dbReference type="AlphaFoldDB" id="A0A0F3IU52"/>